<organism evidence="1 2">
    <name type="scientific">Kribbella ginsengisoli</name>
    <dbReference type="NCBI Taxonomy" id="363865"/>
    <lineage>
        <taxon>Bacteria</taxon>
        <taxon>Bacillati</taxon>
        <taxon>Actinomycetota</taxon>
        <taxon>Actinomycetes</taxon>
        <taxon>Propionibacteriales</taxon>
        <taxon>Kribbellaceae</taxon>
        <taxon>Kribbella</taxon>
    </lineage>
</organism>
<comment type="caution">
    <text evidence="1">The sequence shown here is derived from an EMBL/GenBank/DDBJ whole genome shotgun (WGS) entry which is preliminary data.</text>
</comment>
<sequence length="686" mass="71106">MPLPLPNLDDRRWADLVEEGRALIPRYAPGWTDHNVSDPGMTLLDLLAWVIEADLYRVNRVTDRFRRKFLALVGLTASPPRPAVATVALSTVSGVPRQLPAGTVLSAGDAPLLYQLDRGVTITGLTVAAVQVASTLADGTSQVIDRSADLRAGQPIAAFGADPDSRSEAALLVGLEADPPLVAGEVFTLALVVSGSDDADAMAAADIDPRVHHGCRTLWEWYDGDTWQAFPASAVVDDTRALTLSGAARIEVPPSWPGSVLGAVTIPLRWLRCRLSEGRPDAAPQLSAVVSDAVPIVQAVAAVSRAGPLRGEPAETVVVPGAPILPASLRVWTTDPDGATEQRWSAVADFDAATAKDAAYTVDPVTGTLTFGDGDHGRTLPSGHHAWVSADLTAGASGTPGPLATWELADDPRNRAVFGPDVDLGIVRADLAITLVASSVRPGSDAGDLAEAEGLAAEELWAHERLLEIATGSPPSLDQVGSEVVLGRAAPDRAGTLIDFERLARGVPGTSVARARAWSALDTGHPCLAAPGTVAIVVVPSVPAARPEPTPGLLRTVRAYLSARRTLGTKLQVVGPRYVEVAVAASVAAIEGADRLRIKAEVTTALTAFLDPLSGGPAGLGWPFGRDVVRGEVLQIVASVPGVNYVVGLELTAQTPGCPPLPGGCGNVAVAPTMLVASGKHQVEVS</sequence>
<reference evidence="2" key="1">
    <citation type="journal article" date="2019" name="Int. J. Syst. Evol. Microbiol.">
        <title>The Global Catalogue of Microorganisms (GCM) 10K type strain sequencing project: providing services to taxonomists for standard genome sequencing and annotation.</title>
        <authorList>
            <consortium name="The Broad Institute Genomics Platform"/>
            <consortium name="The Broad Institute Genome Sequencing Center for Infectious Disease"/>
            <person name="Wu L."/>
            <person name="Ma J."/>
        </authorList>
    </citation>
    <scope>NUCLEOTIDE SEQUENCE [LARGE SCALE GENOMIC DNA]</scope>
    <source>
        <strain evidence="2">JCM 16928</strain>
    </source>
</reference>
<gene>
    <name evidence="1" type="ORF">GCM10022235_00630</name>
</gene>
<protein>
    <submittedName>
        <fullName evidence="1">Baseplate assembly protein</fullName>
    </submittedName>
</protein>
<evidence type="ECO:0000313" key="1">
    <source>
        <dbReference type="EMBL" id="GAA3537072.1"/>
    </source>
</evidence>
<accession>A0ABP6VKH1</accession>
<keyword evidence="2" id="KW-1185">Reference proteome</keyword>
<evidence type="ECO:0000313" key="2">
    <source>
        <dbReference type="Proteomes" id="UP001501222"/>
    </source>
</evidence>
<name>A0ABP6VKH1_9ACTN</name>
<dbReference type="RefSeq" id="WP_344836007.1">
    <property type="nucleotide sequence ID" value="NZ_BAABAA010000001.1"/>
</dbReference>
<proteinExistence type="predicted"/>
<dbReference type="EMBL" id="BAABAA010000001">
    <property type="protein sequence ID" value="GAA3537072.1"/>
    <property type="molecule type" value="Genomic_DNA"/>
</dbReference>
<dbReference type="Proteomes" id="UP001501222">
    <property type="component" value="Unassembled WGS sequence"/>
</dbReference>